<dbReference type="EMBL" id="VYZN01000002">
    <property type="protein sequence ID" value="KAE9544385.1"/>
    <property type="molecule type" value="Genomic_DNA"/>
</dbReference>
<protein>
    <submittedName>
        <fullName evidence="2">Uncharacterized protein</fullName>
    </submittedName>
</protein>
<feature type="transmembrane region" description="Helical" evidence="1">
    <location>
        <begin position="20"/>
        <end position="38"/>
    </location>
</feature>
<evidence type="ECO:0000256" key="1">
    <source>
        <dbReference type="SAM" id="Phobius"/>
    </source>
</evidence>
<evidence type="ECO:0000313" key="3">
    <source>
        <dbReference type="Proteomes" id="UP000475862"/>
    </source>
</evidence>
<reference evidence="2 3" key="1">
    <citation type="submission" date="2019-08" db="EMBL/GenBank/DDBJ databases">
        <title>The genome of the soybean aphid Biotype 1, its phylome, world population structure and adaptation to the North American continent.</title>
        <authorList>
            <person name="Giordano R."/>
            <person name="Donthu R.K."/>
            <person name="Hernandez A.G."/>
            <person name="Wright C.L."/>
            <person name="Zimin A.V."/>
        </authorList>
    </citation>
    <scope>NUCLEOTIDE SEQUENCE [LARGE SCALE GENOMIC DNA]</scope>
    <source>
        <tissue evidence="2">Whole aphids</tissue>
    </source>
</reference>
<dbReference type="AlphaFoldDB" id="A0A6G0U5I7"/>
<name>A0A6G0U5I7_APHGL</name>
<keyword evidence="3" id="KW-1185">Reference proteome</keyword>
<evidence type="ECO:0000313" key="2">
    <source>
        <dbReference type="EMBL" id="KAE9544385.1"/>
    </source>
</evidence>
<accession>A0A6G0U5I7</accession>
<dbReference type="Proteomes" id="UP000475862">
    <property type="component" value="Unassembled WGS sequence"/>
</dbReference>
<gene>
    <name evidence="2" type="ORF">AGLY_001564</name>
</gene>
<keyword evidence="1" id="KW-0812">Transmembrane</keyword>
<keyword evidence="1" id="KW-0472">Membrane</keyword>
<comment type="caution">
    <text evidence="2">The sequence shown here is derived from an EMBL/GenBank/DDBJ whole genome shotgun (WGS) entry which is preliminary data.</text>
</comment>
<proteinExistence type="predicted"/>
<organism evidence="2 3">
    <name type="scientific">Aphis glycines</name>
    <name type="common">Soybean aphid</name>
    <dbReference type="NCBI Taxonomy" id="307491"/>
    <lineage>
        <taxon>Eukaryota</taxon>
        <taxon>Metazoa</taxon>
        <taxon>Ecdysozoa</taxon>
        <taxon>Arthropoda</taxon>
        <taxon>Hexapoda</taxon>
        <taxon>Insecta</taxon>
        <taxon>Pterygota</taxon>
        <taxon>Neoptera</taxon>
        <taxon>Paraneoptera</taxon>
        <taxon>Hemiptera</taxon>
        <taxon>Sternorrhyncha</taxon>
        <taxon>Aphidomorpha</taxon>
        <taxon>Aphidoidea</taxon>
        <taxon>Aphididae</taxon>
        <taxon>Aphidini</taxon>
        <taxon>Aphis</taxon>
        <taxon>Aphis</taxon>
    </lineage>
</organism>
<sequence>MYIILYFTTSLNCLKLKKKLMNYNLMMEICINIMSYIYKKKKYKQLKIQPSPPGPPVIILSSEPSVGSPIVIPAPESWPLCITPSTVKLSLTSFGIVTCVEPLKAAGFPVPAPIAGGGILKSLIGPSSTTTTALESSWSRGSTLIHITASHTTTTSWITITTIFIRIFLVNPGLPLRNLNRVGKFNSLNRATYGVVSFNSFKALSTLRFPKFYAYSPTRGGSFV</sequence>
<keyword evidence="1" id="KW-1133">Transmembrane helix</keyword>